<sequence>MKRNFEFDASNEVHSFLVTLLEDGVLIGCSLNHTAADGESFWHFFNSWSELNAGHETILRPPLMERAQIPKELRQVHFPLSEHLIERLKLPAVRERILCFSAQAISRIKAKANERSKLRRGEISSLQALVGLMWRTITWARKRQADQITACKVAAGLRKRLDPTLPREYFVSCMLFLSTEAKVGELLGQDMGWAARALHETVLGETANMGRQWLMNIQLYDVNGFESNDVMVASSPWLEMYGSDFGWGKGLAVLRGSANKFDGRISVFLRKGEGGSMDLEVCLLPHVMPALELDEELLDALLPSY</sequence>
<keyword evidence="1" id="KW-0808">Transferase</keyword>
<dbReference type="InterPro" id="IPR051283">
    <property type="entry name" value="Sec_Metabolite_Acyltrans"/>
</dbReference>
<evidence type="ECO:0000256" key="1">
    <source>
        <dbReference type="ARBA" id="ARBA00022679"/>
    </source>
</evidence>
<name>A0A5K0ZFD8_9MAGN</name>
<dbReference type="InterPro" id="IPR023213">
    <property type="entry name" value="CAT-like_dom_sf"/>
</dbReference>
<dbReference type="Gramene" id="NC14G0010430.1">
    <property type="protein sequence ID" value="NC14G0010430.1:cds"/>
    <property type="gene ID" value="NC14G0010430"/>
</dbReference>
<reference evidence="2" key="1">
    <citation type="submission" date="2019-09" db="EMBL/GenBank/DDBJ databases">
        <authorList>
            <person name="Zhang L."/>
        </authorList>
    </citation>
    <scope>NUCLEOTIDE SEQUENCE</scope>
</reference>
<accession>A0A5K0ZFD8</accession>
<protein>
    <submittedName>
        <fullName evidence="2">Uncharacterized protein</fullName>
    </submittedName>
</protein>
<gene>
    <name evidence="2" type="ORF">NYM_LOCUS10517</name>
</gene>
<dbReference type="PANTHER" id="PTHR31896">
    <property type="entry name" value="FAMILY REGULATORY PROTEIN, PUTATIVE (AFU_ORTHOLOGUE AFUA_3G14730)-RELATED"/>
    <property type="match status" value="1"/>
</dbReference>
<organism evidence="2">
    <name type="scientific">Nymphaea colorata</name>
    <name type="common">pocket water lily</name>
    <dbReference type="NCBI Taxonomy" id="210225"/>
    <lineage>
        <taxon>Eukaryota</taxon>
        <taxon>Viridiplantae</taxon>
        <taxon>Streptophyta</taxon>
        <taxon>Embryophyta</taxon>
        <taxon>Tracheophyta</taxon>
        <taxon>Spermatophyta</taxon>
        <taxon>Magnoliopsida</taxon>
        <taxon>Nymphaeales</taxon>
        <taxon>Nymphaeaceae</taxon>
        <taxon>Nymphaea</taxon>
    </lineage>
</organism>
<dbReference type="PANTHER" id="PTHR31896:SF12">
    <property type="entry name" value="HXXXD-TYPE ACYL-TRANSFERASE FAMILY PROTEIN"/>
    <property type="match status" value="1"/>
</dbReference>
<dbReference type="Pfam" id="PF02458">
    <property type="entry name" value="Transferase"/>
    <property type="match status" value="1"/>
</dbReference>
<dbReference type="GO" id="GO:0016740">
    <property type="term" value="F:transferase activity"/>
    <property type="evidence" value="ECO:0007669"/>
    <property type="project" value="UniProtKB-KW"/>
</dbReference>
<evidence type="ECO:0000313" key="2">
    <source>
        <dbReference type="EMBL" id="VVV88308.1"/>
    </source>
</evidence>
<dbReference type="EMBL" id="LR721779">
    <property type="protein sequence ID" value="VVV88308.1"/>
    <property type="molecule type" value="Genomic_DNA"/>
</dbReference>
<dbReference type="AlphaFoldDB" id="A0A5K0ZFD8"/>
<dbReference type="Gene3D" id="3.30.559.10">
    <property type="entry name" value="Chloramphenicol acetyltransferase-like domain"/>
    <property type="match status" value="2"/>
</dbReference>
<proteinExistence type="predicted"/>